<evidence type="ECO:0000256" key="1">
    <source>
        <dbReference type="ARBA" id="ARBA00008874"/>
    </source>
</evidence>
<accession>A0A401QEC1</accession>
<evidence type="ECO:0000256" key="6">
    <source>
        <dbReference type="ARBA" id="ARBA00047899"/>
    </source>
</evidence>
<keyword evidence="3" id="KW-0597">Phosphoprotein</keyword>
<evidence type="ECO:0000256" key="7">
    <source>
        <dbReference type="ARBA" id="ARBA00048679"/>
    </source>
</evidence>
<evidence type="ECO:0000256" key="3">
    <source>
        <dbReference type="ARBA" id="ARBA00022553"/>
    </source>
</evidence>
<dbReference type="Pfam" id="PF12474">
    <property type="entry name" value="PKK"/>
    <property type="match status" value="1"/>
</dbReference>
<dbReference type="STRING" id="75743.A0A401QEC1"/>
<keyword evidence="2" id="KW-0723">Serine/threonine-protein kinase</keyword>
<evidence type="ECO:0000313" key="10">
    <source>
        <dbReference type="Proteomes" id="UP000288216"/>
    </source>
</evidence>
<comment type="catalytic activity">
    <reaction evidence="6">
        <text>L-threonyl-[protein] + ATP = O-phospho-L-threonyl-[protein] + ADP + H(+)</text>
        <dbReference type="Rhea" id="RHEA:46608"/>
        <dbReference type="Rhea" id="RHEA-COMP:11060"/>
        <dbReference type="Rhea" id="RHEA-COMP:11605"/>
        <dbReference type="ChEBI" id="CHEBI:15378"/>
        <dbReference type="ChEBI" id="CHEBI:30013"/>
        <dbReference type="ChEBI" id="CHEBI:30616"/>
        <dbReference type="ChEBI" id="CHEBI:61977"/>
        <dbReference type="ChEBI" id="CHEBI:456216"/>
        <dbReference type="EC" id="2.7.11.1"/>
    </reaction>
</comment>
<name>A0A401QEC1_SCYTO</name>
<dbReference type="AlphaFoldDB" id="A0A401QEC1"/>
<evidence type="ECO:0000256" key="4">
    <source>
        <dbReference type="ARBA" id="ARBA00022679"/>
    </source>
</evidence>
<comment type="caution">
    <text evidence="9">The sequence shown here is derived from an EMBL/GenBank/DDBJ whole genome shotgun (WGS) entry which is preliminary data.</text>
</comment>
<protein>
    <submittedName>
        <fullName evidence="9">Uncharacterized protein</fullName>
    </submittedName>
</protein>
<dbReference type="EMBL" id="BFAA01043158">
    <property type="protein sequence ID" value="GCB83726.1"/>
    <property type="molecule type" value="Genomic_DNA"/>
</dbReference>
<feature type="non-terminal residue" evidence="9">
    <location>
        <position position="60"/>
    </location>
</feature>
<dbReference type="PANTHER" id="PTHR46538:SF1">
    <property type="entry name" value="NON-SPECIFIC SERINE_THREONINE PROTEIN KINASE"/>
    <property type="match status" value="1"/>
</dbReference>
<reference evidence="9 10" key="1">
    <citation type="journal article" date="2018" name="Nat. Ecol. Evol.">
        <title>Shark genomes provide insights into elasmobranch evolution and the origin of vertebrates.</title>
        <authorList>
            <person name="Hara Y"/>
            <person name="Yamaguchi K"/>
            <person name="Onimaru K"/>
            <person name="Kadota M"/>
            <person name="Koyanagi M"/>
            <person name="Keeley SD"/>
            <person name="Tatsumi K"/>
            <person name="Tanaka K"/>
            <person name="Motone F"/>
            <person name="Kageyama Y"/>
            <person name="Nozu R"/>
            <person name="Adachi N"/>
            <person name="Nishimura O"/>
            <person name="Nakagawa R"/>
            <person name="Tanegashima C"/>
            <person name="Kiyatake I"/>
            <person name="Matsumoto R"/>
            <person name="Murakumo K"/>
            <person name="Nishida K"/>
            <person name="Terakita A"/>
            <person name="Kuratani S"/>
            <person name="Sato K"/>
            <person name="Hyodo S Kuraku.S."/>
        </authorList>
    </citation>
    <scope>NUCLEOTIDE SEQUENCE [LARGE SCALE GENOMIC DNA]</scope>
</reference>
<evidence type="ECO:0000256" key="8">
    <source>
        <dbReference type="SAM" id="MobiDB-lite"/>
    </source>
</evidence>
<dbReference type="OrthoDB" id="9944944at2759"/>
<dbReference type="PANTHER" id="PTHR46538">
    <property type="entry name" value="PROTEIN KINASE DOMAIN-CONTAINING PROTEIN"/>
    <property type="match status" value="1"/>
</dbReference>
<proteinExistence type="inferred from homology"/>
<dbReference type="GO" id="GO:0004674">
    <property type="term" value="F:protein serine/threonine kinase activity"/>
    <property type="evidence" value="ECO:0007669"/>
    <property type="project" value="UniProtKB-KW"/>
</dbReference>
<keyword evidence="10" id="KW-1185">Reference proteome</keyword>
<evidence type="ECO:0000313" key="9">
    <source>
        <dbReference type="EMBL" id="GCB83726.1"/>
    </source>
</evidence>
<feature type="region of interest" description="Disordered" evidence="8">
    <location>
        <begin position="1"/>
        <end position="60"/>
    </location>
</feature>
<keyword evidence="5" id="KW-0418">Kinase</keyword>
<organism evidence="9 10">
    <name type="scientific">Scyliorhinus torazame</name>
    <name type="common">Cloudy catshark</name>
    <name type="synonym">Catulus torazame</name>
    <dbReference type="NCBI Taxonomy" id="75743"/>
    <lineage>
        <taxon>Eukaryota</taxon>
        <taxon>Metazoa</taxon>
        <taxon>Chordata</taxon>
        <taxon>Craniata</taxon>
        <taxon>Vertebrata</taxon>
        <taxon>Chondrichthyes</taxon>
        <taxon>Elasmobranchii</taxon>
        <taxon>Galeomorphii</taxon>
        <taxon>Galeoidea</taxon>
        <taxon>Carcharhiniformes</taxon>
        <taxon>Scyliorhinidae</taxon>
        <taxon>Scyliorhinus</taxon>
    </lineage>
</organism>
<dbReference type="InterPro" id="IPR022165">
    <property type="entry name" value="PKK"/>
</dbReference>
<comment type="catalytic activity">
    <reaction evidence="7">
        <text>L-seryl-[protein] + ATP = O-phospho-L-seryl-[protein] + ADP + H(+)</text>
        <dbReference type="Rhea" id="RHEA:17989"/>
        <dbReference type="Rhea" id="RHEA-COMP:9863"/>
        <dbReference type="Rhea" id="RHEA-COMP:11604"/>
        <dbReference type="ChEBI" id="CHEBI:15378"/>
        <dbReference type="ChEBI" id="CHEBI:29999"/>
        <dbReference type="ChEBI" id="CHEBI:30616"/>
        <dbReference type="ChEBI" id="CHEBI:83421"/>
        <dbReference type="ChEBI" id="CHEBI:456216"/>
        <dbReference type="EC" id="2.7.11.1"/>
    </reaction>
</comment>
<feature type="compositionally biased region" description="Basic and acidic residues" evidence="8">
    <location>
        <begin position="1"/>
        <end position="48"/>
    </location>
</feature>
<dbReference type="Proteomes" id="UP000288216">
    <property type="component" value="Unassembled WGS sequence"/>
</dbReference>
<dbReference type="InterPro" id="IPR051585">
    <property type="entry name" value="STE20_Ser/Thr_Kinases"/>
</dbReference>
<keyword evidence="4" id="KW-0808">Transferase</keyword>
<comment type="similarity">
    <text evidence="1">Belongs to the protein kinase superfamily. STE Ser/Thr protein kinase family. STE20 subfamily.</text>
</comment>
<sequence length="60" mass="7468">SKKRQYDHEIENLERQQKQTIERLEQDHTTRLRDEAKRIKADQEKELSKFQSMLKNRKKE</sequence>
<feature type="non-terminal residue" evidence="9">
    <location>
        <position position="1"/>
    </location>
</feature>
<evidence type="ECO:0000256" key="5">
    <source>
        <dbReference type="ARBA" id="ARBA00022777"/>
    </source>
</evidence>
<gene>
    <name evidence="9" type="ORF">scyTo_0024316</name>
</gene>
<evidence type="ECO:0000256" key="2">
    <source>
        <dbReference type="ARBA" id="ARBA00022527"/>
    </source>
</evidence>